<evidence type="ECO:0000256" key="11">
    <source>
        <dbReference type="PIRSR" id="PIRSR612734-1"/>
    </source>
</evidence>
<dbReference type="Gene3D" id="3.30.1180.20">
    <property type="entry name" value="Dihydroxyacetone kinase, domain 2"/>
    <property type="match status" value="1"/>
</dbReference>
<evidence type="ECO:0000259" key="14">
    <source>
        <dbReference type="PROSITE" id="PS51481"/>
    </source>
</evidence>
<dbReference type="GO" id="GO:0005829">
    <property type="term" value="C:cytosol"/>
    <property type="evidence" value="ECO:0007669"/>
    <property type="project" value="TreeGrafter"/>
</dbReference>
<reference evidence="15" key="1">
    <citation type="submission" date="2020-03" db="EMBL/GenBank/DDBJ databases">
        <title>Site-based positive gene gene selection in Geosmithia morbida across the United States reveals a broad range of putative effectors and factors for local host and environmental adapation.</title>
        <authorList>
            <person name="Onufrak A."/>
            <person name="Murdoch R.W."/>
            <person name="Gazis R."/>
            <person name="Huff M."/>
            <person name="Staton M."/>
            <person name="Klingeman W."/>
            <person name="Hadziabdic D."/>
        </authorList>
    </citation>
    <scope>NUCLEOTIDE SEQUENCE</scope>
    <source>
        <strain evidence="15">1262</strain>
    </source>
</reference>
<dbReference type="GeneID" id="55970509"/>
<feature type="domain" description="DhaK" evidence="14">
    <location>
        <begin position="9"/>
        <end position="352"/>
    </location>
</feature>
<dbReference type="InterPro" id="IPR012734">
    <property type="entry name" value="DhaK_ATP"/>
</dbReference>
<evidence type="ECO:0000256" key="12">
    <source>
        <dbReference type="PIRSR" id="PIRSR612734-2"/>
    </source>
</evidence>
<dbReference type="InterPro" id="IPR004006">
    <property type="entry name" value="DhaK_dom"/>
</dbReference>
<dbReference type="InterPro" id="IPR004007">
    <property type="entry name" value="DhaL_dom"/>
</dbReference>
<protein>
    <submittedName>
        <fullName evidence="15">Triose/dihydroxyacetone kinase / FAD-AMP lyase (Cyclizing)</fullName>
    </submittedName>
</protein>
<dbReference type="AlphaFoldDB" id="A0A9P4Z107"/>
<evidence type="ECO:0000256" key="10">
    <source>
        <dbReference type="ARBA" id="ARBA00048898"/>
    </source>
</evidence>
<gene>
    <name evidence="15" type="ORF">GMORB2_4281</name>
</gene>
<dbReference type="FunFam" id="3.30.1180.20:FF:000001">
    <property type="entry name" value="Dihydroxyacetone kinase 1"/>
    <property type="match status" value="1"/>
</dbReference>
<evidence type="ECO:0000259" key="13">
    <source>
        <dbReference type="PROSITE" id="PS51480"/>
    </source>
</evidence>
<dbReference type="PROSITE" id="PS51481">
    <property type="entry name" value="DHAK"/>
    <property type="match status" value="1"/>
</dbReference>
<dbReference type="RefSeq" id="XP_035324093.1">
    <property type="nucleotide sequence ID" value="XM_035466256.1"/>
</dbReference>
<keyword evidence="5" id="KW-0547">Nucleotide-binding</keyword>
<dbReference type="SUPFAM" id="SSF82549">
    <property type="entry name" value="DAK1/DegV-like"/>
    <property type="match status" value="1"/>
</dbReference>
<dbReference type="Pfam" id="PF02734">
    <property type="entry name" value="Dak2"/>
    <property type="match status" value="1"/>
</dbReference>
<dbReference type="EMBL" id="JAANYQ010000003">
    <property type="protein sequence ID" value="KAF4125441.1"/>
    <property type="molecule type" value="Genomic_DNA"/>
</dbReference>
<dbReference type="FunFam" id="1.25.40.340:FF:000001">
    <property type="entry name" value="Dihydroxyacetone kinase 1"/>
    <property type="match status" value="1"/>
</dbReference>
<evidence type="ECO:0000256" key="1">
    <source>
        <dbReference type="ARBA" id="ARBA00003264"/>
    </source>
</evidence>
<comment type="catalytic activity">
    <reaction evidence="9">
        <text>D-glyceraldehyde + ATP = D-glyceraldehyde 3-phosphate + ADP + H(+)</text>
        <dbReference type="Rhea" id="RHEA:13941"/>
        <dbReference type="ChEBI" id="CHEBI:15378"/>
        <dbReference type="ChEBI" id="CHEBI:17378"/>
        <dbReference type="ChEBI" id="CHEBI:30616"/>
        <dbReference type="ChEBI" id="CHEBI:59776"/>
        <dbReference type="ChEBI" id="CHEBI:456216"/>
        <dbReference type="EC" id="2.7.1.28"/>
    </reaction>
</comment>
<evidence type="ECO:0000256" key="6">
    <source>
        <dbReference type="ARBA" id="ARBA00022777"/>
    </source>
</evidence>
<dbReference type="PANTHER" id="PTHR28629">
    <property type="entry name" value="TRIOKINASE/FMN CYCLASE"/>
    <property type="match status" value="1"/>
</dbReference>
<dbReference type="GO" id="GO:0050354">
    <property type="term" value="F:triokinase activity"/>
    <property type="evidence" value="ECO:0007669"/>
    <property type="project" value="UniProtKB-EC"/>
</dbReference>
<dbReference type="InterPro" id="IPR036117">
    <property type="entry name" value="DhaL_dom_sf"/>
</dbReference>
<dbReference type="Gene3D" id="3.40.50.10440">
    <property type="entry name" value="Dihydroxyacetone kinase, domain 1"/>
    <property type="match status" value="1"/>
</dbReference>
<feature type="active site" description="Tele-hemiaminal-histidine intermediate" evidence="11">
    <location>
        <position position="219"/>
    </location>
</feature>
<dbReference type="PANTHER" id="PTHR28629:SF4">
    <property type="entry name" value="TRIOKINASE_FMN CYCLASE"/>
    <property type="match status" value="1"/>
</dbReference>
<dbReference type="Gene3D" id="1.25.40.340">
    <property type="match status" value="1"/>
</dbReference>
<sequence length="590" mass="62521">MSNRHLFTSPDGLVDKALRGVIAYNPSLNLDESNRVIYNSRYERSKVSLISGGGSGHEPAWAGYVGDKMLSAAVQGDIFASPSTKQILAGIDAVPSDKGTILVVTNYTGDCLHFGLANEKANAKGHKCRMIICGDDVSVGRKKGGKVGRRGLAGQIGVLKVMGGASDAGGSLDEVYDLGVAFSQQIVSIAATIDHCHVPGRAEHATLKPDEVELGTGPHNEPGYQKITPQPSAADLVKSILKLCLDEEDPERGFVRFSPGDETMLFVSNFGGMSHLETSALVDEILEQLERDWKQTPTRVVSGFLETSLNAPAFSVSVVNLTAASKKCGYSVDQIKSFFDVRTTTHWESLAGSQTLRRSRKEQLVRAPKEEPKKVDDARDLKVDPALLDKAVRAACNDLVRAEPDLTKWDTVMGDGDCGETLKTGATALLAALDGGLAEKGSVVELLHELEDIVESKMGGTLGGILGIFFVSLRAAVESNVEVARSKGPVALWGKALTAALTSLRSYTPAKVGDRTVMDTLIPFAEGVSTGDFDAGTEAAVKGAEGTRTLKPKLGRATYVGAGSSDDSEMPPDPGAWGAMVVIKGLHSNL</sequence>
<organism evidence="15 16">
    <name type="scientific">Geosmithia morbida</name>
    <dbReference type="NCBI Taxonomy" id="1094350"/>
    <lineage>
        <taxon>Eukaryota</taxon>
        <taxon>Fungi</taxon>
        <taxon>Dikarya</taxon>
        <taxon>Ascomycota</taxon>
        <taxon>Pezizomycotina</taxon>
        <taxon>Sordariomycetes</taxon>
        <taxon>Hypocreomycetidae</taxon>
        <taxon>Hypocreales</taxon>
        <taxon>Bionectriaceae</taxon>
        <taxon>Geosmithia</taxon>
    </lineage>
</organism>
<comment type="catalytic activity">
    <reaction evidence="10">
        <text>dihydroxyacetone + ATP = dihydroxyacetone phosphate + ADP + H(+)</text>
        <dbReference type="Rhea" id="RHEA:15773"/>
        <dbReference type="ChEBI" id="CHEBI:15378"/>
        <dbReference type="ChEBI" id="CHEBI:16016"/>
        <dbReference type="ChEBI" id="CHEBI:30616"/>
        <dbReference type="ChEBI" id="CHEBI:57642"/>
        <dbReference type="ChEBI" id="CHEBI:456216"/>
        <dbReference type="EC" id="2.7.1.29"/>
    </reaction>
</comment>
<dbReference type="Pfam" id="PF02733">
    <property type="entry name" value="Dak1"/>
    <property type="match status" value="1"/>
</dbReference>
<proteinExistence type="inferred from homology"/>
<feature type="binding site" evidence="12">
    <location>
        <begin position="54"/>
        <end position="57"/>
    </location>
    <ligand>
        <name>substrate</name>
    </ligand>
</feature>
<dbReference type="FunFam" id="3.40.50.10440:FF:000001">
    <property type="entry name" value="Dihydroxyacetone kinase, DhaK subunit"/>
    <property type="match status" value="1"/>
</dbReference>
<dbReference type="SUPFAM" id="SSF101473">
    <property type="entry name" value="DhaL-like"/>
    <property type="match status" value="1"/>
</dbReference>
<dbReference type="GO" id="GO:0004371">
    <property type="term" value="F:glycerone kinase activity"/>
    <property type="evidence" value="ECO:0007669"/>
    <property type="project" value="UniProtKB-EC"/>
</dbReference>
<evidence type="ECO:0000313" key="15">
    <source>
        <dbReference type="EMBL" id="KAF4125441.1"/>
    </source>
</evidence>
<dbReference type="InterPro" id="IPR050861">
    <property type="entry name" value="Dihydroxyacetone_Kinase"/>
</dbReference>
<evidence type="ECO:0000256" key="9">
    <source>
        <dbReference type="ARBA" id="ARBA00047974"/>
    </source>
</evidence>
<accession>A0A9P4Z107</accession>
<evidence type="ECO:0000256" key="3">
    <source>
        <dbReference type="ARBA" id="ARBA00008757"/>
    </source>
</evidence>
<keyword evidence="15" id="KW-0456">Lyase</keyword>
<dbReference type="Proteomes" id="UP000749293">
    <property type="component" value="Unassembled WGS sequence"/>
</dbReference>
<evidence type="ECO:0000256" key="4">
    <source>
        <dbReference type="ARBA" id="ARBA00022679"/>
    </source>
</evidence>
<evidence type="ECO:0000256" key="5">
    <source>
        <dbReference type="ARBA" id="ARBA00022741"/>
    </source>
</evidence>
<dbReference type="PROSITE" id="PS51480">
    <property type="entry name" value="DHAL"/>
    <property type="match status" value="1"/>
</dbReference>
<keyword evidence="4" id="KW-0808">Transferase</keyword>
<dbReference type="GO" id="GO:0016829">
    <property type="term" value="F:lyase activity"/>
    <property type="evidence" value="ECO:0007669"/>
    <property type="project" value="UniProtKB-KW"/>
</dbReference>
<dbReference type="OrthoDB" id="1724672at2759"/>
<keyword evidence="7" id="KW-0319">Glycerol metabolism</keyword>
<feature type="domain" description="DhaL" evidence="13">
    <location>
        <begin position="386"/>
        <end position="588"/>
    </location>
</feature>
<feature type="binding site" evidence="12">
    <location>
        <position position="110"/>
    </location>
    <ligand>
        <name>substrate</name>
    </ligand>
</feature>
<name>A0A9P4Z107_9HYPO</name>
<evidence type="ECO:0000256" key="7">
    <source>
        <dbReference type="ARBA" id="ARBA00022798"/>
    </source>
</evidence>
<dbReference type="NCBIfam" id="TIGR02361">
    <property type="entry name" value="dak_ATP"/>
    <property type="match status" value="1"/>
</dbReference>
<dbReference type="SMART" id="SM01120">
    <property type="entry name" value="Dak2"/>
    <property type="match status" value="1"/>
</dbReference>
<comment type="similarity">
    <text evidence="3">Belongs to the dihydroxyacetone kinase (DAK) family.</text>
</comment>
<dbReference type="GO" id="GO:0019563">
    <property type="term" value="P:glycerol catabolic process"/>
    <property type="evidence" value="ECO:0007669"/>
    <property type="project" value="TreeGrafter"/>
</dbReference>
<keyword evidence="16" id="KW-1185">Reference proteome</keyword>
<keyword evidence="6 15" id="KW-0418">Kinase</keyword>
<keyword evidence="8" id="KW-0067">ATP-binding</keyword>
<evidence type="ECO:0000256" key="8">
    <source>
        <dbReference type="ARBA" id="ARBA00022840"/>
    </source>
</evidence>
<evidence type="ECO:0000313" key="16">
    <source>
        <dbReference type="Proteomes" id="UP000749293"/>
    </source>
</evidence>
<comment type="function">
    <text evidence="1">Catalyzes both the phosphorylation of dihydroxyacetone and of glyceraldehyde.</text>
</comment>
<evidence type="ECO:0000256" key="2">
    <source>
        <dbReference type="ARBA" id="ARBA00004778"/>
    </source>
</evidence>
<comment type="caution">
    <text evidence="15">The sequence shown here is derived from an EMBL/GenBank/DDBJ whole genome shotgun (WGS) entry which is preliminary data.</text>
</comment>
<dbReference type="GO" id="GO:0005524">
    <property type="term" value="F:ATP binding"/>
    <property type="evidence" value="ECO:0007669"/>
    <property type="project" value="UniProtKB-KW"/>
</dbReference>
<comment type="pathway">
    <text evidence="2">Polyol metabolism; glycerol fermentation; glycerone phosphate from glycerol (oxidative route): step 2/2.</text>
</comment>